<feature type="compositionally biased region" description="Acidic residues" evidence="1">
    <location>
        <begin position="573"/>
        <end position="589"/>
    </location>
</feature>
<feature type="chain" id="PRO_5024852823" evidence="3">
    <location>
        <begin position="25"/>
        <end position="609"/>
    </location>
</feature>
<dbReference type="Proteomes" id="UP000327118">
    <property type="component" value="Unassembled WGS sequence"/>
</dbReference>
<keyword evidence="5" id="KW-1185">Reference proteome</keyword>
<keyword evidence="2" id="KW-0472">Membrane</keyword>
<keyword evidence="2" id="KW-0812">Transmembrane</keyword>
<name>A0A5N6YTM1_9EURO</name>
<feature type="signal peptide" evidence="3">
    <location>
        <begin position="1"/>
        <end position="24"/>
    </location>
</feature>
<sequence>MPITMPMLDGLLILFTLIVVRVQADHGPYFRSAEYDEGKFGEWPTETYRSSAIVGPRLNYLQYSDECKDGLYTLMAPRGGKVVNPGPMILDQDGHLVWTKHYGPTYNLNVYPYKGQDYLTFWVGTDGVGGHGEGAYYMLDASYREVYKIHAANHLPGDLHEFHITKDNTALITIYDMVPANLTSVDGLEEGWIWDGTFQELDIETGKALFQWRASDHFNFTDMYRTPEGTGDSTRYPWDFFHINSVDKDTHGNYLISSRYANTLAYINGRTGAIIWHLGGKNNDFHDLSNGTATSFSWQHHARFHSNSTITLFDNASRGPGAPELPSRGLHLHLNQDKMTAQVLHEYHHPDTISSQSQGSMQLLPDKKVLLGYGHIPTWTEYAHNGTLLCHTHFGLPTGNIMSYRVLKAPWIGRPITAPDLSVYHYTAAVSWNGATEVVTWSVERASSPTPKSYVFLTAVPKSGFETVIPIPPDAEPGFLRVVGLNATGHVLGSTKLVRWDPDSEEPVVGRHDEVVEGGASSVRELLFFIGGVGGALGIAFAGWVLYRRYGSLLSAEDREREGWQPLDRFNGDEDLSDGEMMDGEGQEYDEWKGRVSNSLYRDEDEGLP</sequence>
<reference evidence="5" key="1">
    <citation type="submission" date="2019-04" db="EMBL/GenBank/DDBJ databases">
        <title>Friends and foes A comparative genomics studyof 23 Aspergillus species from section Flavi.</title>
        <authorList>
            <consortium name="DOE Joint Genome Institute"/>
            <person name="Kjaerbolling I."/>
            <person name="Vesth T."/>
            <person name="Frisvad J.C."/>
            <person name="Nybo J.L."/>
            <person name="Theobald S."/>
            <person name="Kildgaard S."/>
            <person name="Isbrandt T."/>
            <person name="Kuo A."/>
            <person name="Sato A."/>
            <person name="Lyhne E.K."/>
            <person name="Kogle M.E."/>
            <person name="Wiebenga A."/>
            <person name="Kun R.S."/>
            <person name="Lubbers R.J."/>
            <person name="Makela M.R."/>
            <person name="Barry K."/>
            <person name="Chovatia M."/>
            <person name="Clum A."/>
            <person name="Daum C."/>
            <person name="Haridas S."/>
            <person name="He G."/>
            <person name="LaButti K."/>
            <person name="Lipzen A."/>
            <person name="Mondo S."/>
            <person name="Riley R."/>
            <person name="Salamov A."/>
            <person name="Simmons B.A."/>
            <person name="Magnuson J.K."/>
            <person name="Henrissat B."/>
            <person name="Mortensen U.H."/>
            <person name="Larsen T.O."/>
            <person name="Devries R.P."/>
            <person name="Grigoriev I.V."/>
            <person name="Machida M."/>
            <person name="Baker S.E."/>
            <person name="Andersen M.R."/>
        </authorList>
    </citation>
    <scope>NUCLEOTIDE SEQUENCE [LARGE SCALE GENOMIC DNA]</scope>
    <source>
        <strain evidence="5">CBS 553.77</strain>
    </source>
</reference>
<evidence type="ECO:0000256" key="1">
    <source>
        <dbReference type="SAM" id="MobiDB-lite"/>
    </source>
</evidence>
<dbReference type="InterPro" id="IPR053143">
    <property type="entry name" value="Arylsulfate_ST"/>
</dbReference>
<organism evidence="4 5">
    <name type="scientific">Aspergillus coremiiformis</name>
    <dbReference type="NCBI Taxonomy" id="138285"/>
    <lineage>
        <taxon>Eukaryota</taxon>
        <taxon>Fungi</taxon>
        <taxon>Dikarya</taxon>
        <taxon>Ascomycota</taxon>
        <taxon>Pezizomycotina</taxon>
        <taxon>Eurotiomycetes</taxon>
        <taxon>Eurotiomycetidae</taxon>
        <taxon>Eurotiales</taxon>
        <taxon>Aspergillaceae</taxon>
        <taxon>Aspergillus</taxon>
        <taxon>Aspergillus subgen. Circumdati</taxon>
    </lineage>
</organism>
<evidence type="ECO:0000256" key="3">
    <source>
        <dbReference type="SAM" id="SignalP"/>
    </source>
</evidence>
<gene>
    <name evidence="4" type="ORF">BDV28DRAFT_78741</name>
</gene>
<dbReference type="Pfam" id="PF14269">
    <property type="entry name" value="Arylsulfotran_2"/>
    <property type="match status" value="1"/>
</dbReference>
<protein>
    <submittedName>
        <fullName evidence="4">ASST-domain-containing protein</fullName>
    </submittedName>
</protein>
<keyword evidence="3" id="KW-0732">Signal</keyword>
<proteinExistence type="predicted"/>
<evidence type="ECO:0000313" key="5">
    <source>
        <dbReference type="Proteomes" id="UP000327118"/>
    </source>
</evidence>
<dbReference type="PANTHER" id="PTHR35340:SF5">
    <property type="entry name" value="ASST-DOMAIN-CONTAINING PROTEIN"/>
    <property type="match status" value="1"/>
</dbReference>
<feature type="region of interest" description="Disordered" evidence="1">
    <location>
        <begin position="564"/>
        <end position="609"/>
    </location>
</feature>
<evidence type="ECO:0000313" key="4">
    <source>
        <dbReference type="EMBL" id="KAE8348761.1"/>
    </source>
</evidence>
<dbReference type="OrthoDB" id="5427350at2759"/>
<dbReference type="PANTHER" id="PTHR35340">
    <property type="entry name" value="PQQ ENZYME REPEAT PROTEIN-RELATED"/>
    <property type="match status" value="1"/>
</dbReference>
<feature type="transmembrane region" description="Helical" evidence="2">
    <location>
        <begin position="526"/>
        <end position="547"/>
    </location>
</feature>
<dbReference type="AlphaFoldDB" id="A0A5N6YTM1"/>
<dbReference type="EMBL" id="ML739405">
    <property type="protein sequence ID" value="KAE8348761.1"/>
    <property type="molecule type" value="Genomic_DNA"/>
</dbReference>
<keyword evidence="2" id="KW-1133">Transmembrane helix</keyword>
<evidence type="ECO:0000256" key="2">
    <source>
        <dbReference type="SAM" id="Phobius"/>
    </source>
</evidence>
<dbReference type="InterPro" id="IPR039535">
    <property type="entry name" value="ASST-like"/>
</dbReference>
<accession>A0A5N6YTM1</accession>